<gene>
    <name evidence="1" type="ORF">K488DRAFT_45222</name>
</gene>
<comment type="caution">
    <text evidence="1">The sequence shown here is derived from an EMBL/GenBank/DDBJ whole genome shotgun (WGS) entry which is preliminary data.</text>
</comment>
<keyword evidence="2" id="KW-1185">Reference proteome</keyword>
<proteinExistence type="predicted"/>
<evidence type="ECO:0000313" key="2">
    <source>
        <dbReference type="Proteomes" id="UP000814128"/>
    </source>
</evidence>
<reference evidence="1" key="1">
    <citation type="submission" date="2021-02" db="EMBL/GenBank/DDBJ databases">
        <authorList>
            <consortium name="DOE Joint Genome Institute"/>
            <person name="Ahrendt S."/>
            <person name="Looney B.P."/>
            <person name="Miyauchi S."/>
            <person name="Morin E."/>
            <person name="Drula E."/>
            <person name="Courty P.E."/>
            <person name="Chicoki N."/>
            <person name="Fauchery L."/>
            <person name="Kohler A."/>
            <person name="Kuo A."/>
            <person name="Labutti K."/>
            <person name="Pangilinan J."/>
            <person name="Lipzen A."/>
            <person name="Riley R."/>
            <person name="Andreopoulos W."/>
            <person name="He G."/>
            <person name="Johnson J."/>
            <person name="Barry K.W."/>
            <person name="Grigoriev I.V."/>
            <person name="Nagy L."/>
            <person name="Hibbett D."/>
            <person name="Henrissat B."/>
            <person name="Matheny P.B."/>
            <person name="Labbe J."/>
            <person name="Martin F."/>
        </authorList>
    </citation>
    <scope>NUCLEOTIDE SEQUENCE</scope>
    <source>
        <strain evidence="1">EC-137</strain>
    </source>
</reference>
<sequence>MIASLSNSESGILQSIERGADIVLHTLDQRKFQAHKCILSQASSFFESTFTLPQADITFLADGLRVIHLNEPGTVWESLLQLIYPVPDPELTSLDQVVTLLAIADKYEMDGVTDRLRHSLAAPAFLSSAPMRVYAIAARFGFTEEARLASSHTLGMHILDYDVCPDMREITVDMYHRLLQLHRRRGLAARDKLVFGDGVRCVQCNPGSALAATFGTPRWWSVFKTRAAAELAERPTTAVVFSMKFLVECARESRCPQCPGSVLESYAFLERLKADIDSLPDTI</sequence>
<protein>
    <submittedName>
        <fullName evidence="1">Uncharacterized protein</fullName>
    </submittedName>
</protein>
<dbReference type="Proteomes" id="UP000814128">
    <property type="component" value="Unassembled WGS sequence"/>
</dbReference>
<accession>A0ACB8QS01</accession>
<dbReference type="EMBL" id="MU273498">
    <property type="protein sequence ID" value="KAI0034589.1"/>
    <property type="molecule type" value="Genomic_DNA"/>
</dbReference>
<reference evidence="1" key="2">
    <citation type="journal article" date="2022" name="New Phytol.">
        <title>Evolutionary transition to the ectomycorrhizal habit in the genomes of a hyperdiverse lineage of mushroom-forming fungi.</title>
        <authorList>
            <person name="Looney B."/>
            <person name="Miyauchi S."/>
            <person name="Morin E."/>
            <person name="Drula E."/>
            <person name="Courty P.E."/>
            <person name="Kohler A."/>
            <person name="Kuo A."/>
            <person name="LaButti K."/>
            <person name="Pangilinan J."/>
            <person name="Lipzen A."/>
            <person name="Riley R."/>
            <person name="Andreopoulos W."/>
            <person name="He G."/>
            <person name="Johnson J."/>
            <person name="Nolan M."/>
            <person name="Tritt A."/>
            <person name="Barry K.W."/>
            <person name="Grigoriev I.V."/>
            <person name="Nagy L.G."/>
            <person name="Hibbett D."/>
            <person name="Henrissat B."/>
            <person name="Matheny P.B."/>
            <person name="Labbe J."/>
            <person name="Martin F.M."/>
        </authorList>
    </citation>
    <scope>NUCLEOTIDE SEQUENCE</scope>
    <source>
        <strain evidence="1">EC-137</strain>
    </source>
</reference>
<evidence type="ECO:0000313" key="1">
    <source>
        <dbReference type="EMBL" id="KAI0034589.1"/>
    </source>
</evidence>
<name>A0ACB8QS01_9AGAM</name>
<organism evidence="1 2">
    <name type="scientific">Vararia minispora EC-137</name>
    <dbReference type="NCBI Taxonomy" id="1314806"/>
    <lineage>
        <taxon>Eukaryota</taxon>
        <taxon>Fungi</taxon>
        <taxon>Dikarya</taxon>
        <taxon>Basidiomycota</taxon>
        <taxon>Agaricomycotina</taxon>
        <taxon>Agaricomycetes</taxon>
        <taxon>Russulales</taxon>
        <taxon>Lachnocladiaceae</taxon>
        <taxon>Vararia</taxon>
    </lineage>
</organism>